<dbReference type="Proteomes" id="UP000251584">
    <property type="component" value="Unassembled WGS sequence"/>
</dbReference>
<dbReference type="PANTHER" id="PTHR30146:SF37">
    <property type="entry name" value="HTH-TYPE TRANSCRIPTIONAL REGULATOR IDNR"/>
    <property type="match status" value="1"/>
</dbReference>
<dbReference type="GO" id="GO:0000976">
    <property type="term" value="F:transcription cis-regulatory region binding"/>
    <property type="evidence" value="ECO:0007669"/>
    <property type="project" value="TreeGrafter"/>
</dbReference>
<dbReference type="AlphaFoldDB" id="A0A078LK41"/>
<dbReference type="Pfam" id="PF00356">
    <property type="entry name" value="LacI"/>
    <property type="match status" value="1"/>
</dbReference>
<protein>
    <submittedName>
        <fullName evidence="5">Gluconate utilization operon repressor</fullName>
    </submittedName>
</protein>
<dbReference type="Gene3D" id="1.10.260.40">
    <property type="entry name" value="lambda repressor-like DNA-binding domains"/>
    <property type="match status" value="1"/>
</dbReference>
<accession>A0A078LK41</accession>
<organism evidence="5">
    <name type="scientific">Citrobacter koseri</name>
    <name type="common">Citrobacter diversus</name>
    <dbReference type="NCBI Taxonomy" id="545"/>
    <lineage>
        <taxon>Bacteria</taxon>
        <taxon>Pseudomonadati</taxon>
        <taxon>Pseudomonadota</taxon>
        <taxon>Gammaproteobacteria</taxon>
        <taxon>Enterobacterales</taxon>
        <taxon>Enterobacteriaceae</taxon>
        <taxon>Citrobacter</taxon>
    </lineage>
</organism>
<keyword evidence="2" id="KW-0238">DNA-binding</keyword>
<gene>
    <name evidence="5" type="primary">gntR_1</name>
    <name evidence="5" type="ORF">BN1086_02619</name>
    <name evidence="6" type="ORF">NCTC10786_00948</name>
</gene>
<dbReference type="SUPFAM" id="SSF47413">
    <property type="entry name" value="lambda repressor-like DNA-binding domains"/>
    <property type="match status" value="1"/>
</dbReference>
<dbReference type="CDD" id="cd01392">
    <property type="entry name" value="HTH_LacI"/>
    <property type="match status" value="1"/>
</dbReference>
<evidence type="ECO:0000313" key="5">
    <source>
        <dbReference type="EMBL" id="CDZ84464.1"/>
    </source>
</evidence>
<evidence type="ECO:0000259" key="4">
    <source>
        <dbReference type="PROSITE" id="PS50932"/>
    </source>
</evidence>
<dbReference type="CDD" id="cd01575">
    <property type="entry name" value="PBP1_GntR"/>
    <property type="match status" value="1"/>
</dbReference>
<feature type="domain" description="HTH lacI-type" evidence="4">
    <location>
        <begin position="29"/>
        <end position="83"/>
    </location>
</feature>
<proteinExistence type="predicted"/>
<reference evidence="6 7" key="2">
    <citation type="submission" date="2018-06" db="EMBL/GenBank/DDBJ databases">
        <authorList>
            <consortium name="Pathogen Informatics"/>
            <person name="Doyle S."/>
        </authorList>
    </citation>
    <scope>NUCLEOTIDE SEQUENCE [LARGE SCALE GENOMIC DNA]</scope>
    <source>
        <strain evidence="6 7">NCTC10786</strain>
    </source>
</reference>
<evidence type="ECO:0000313" key="6">
    <source>
        <dbReference type="EMBL" id="SQB21726.1"/>
    </source>
</evidence>
<dbReference type="PATRIC" id="fig|545.12.peg.2635"/>
<dbReference type="PROSITE" id="PS50932">
    <property type="entry name" value="HTH_LACI_2"/>
    <property type="match status" value="1"/>
</dbReference>
<evidence type="ECO:0000313" key="7">
    <source>
        <dbReference type="Proteomes" id="UP000251584"/>
    </source>
</evidence>
<dbReference type="Pfam" id="PF00532">
    <property type="entry name" value="Peripla_BP_1"/>
    <property type="match status" value="1"/>
</dbReference>
<sequence length="353" mass="39593">MQSLAGCVKVLCELITLSFAENFMKNNRMTLQDIATLAGLNKMTVSRYLRDPNQVSQRSRELISKIMEENNYIPNRAPEILLNARSKTIGVLIPSFRNQIFADVLAGIESVTSAHQYQTLIANYEYDPEREEREVLNLLSYNIDALILTGKQHTERMVQYVRASGIPVAELMDITEHCLDMQVGIDNEKAAWDMTQAFLEAGKRAVAFFGSMDDPRDVSRYRGVERALSEQGLQPYHVVPKAISSLALGRQLFLQTMRDRPDINAIFCTNDDLAVGALLECQSQQIPVPQQVAIAGFHGLEIGRARLQKIASVITPRYDMGSVAADMLIKRLGGKETLDRVNLGYQIYYGDTL</sequence>
<dbReference type="InterPro" id="IPR001761">
    <property type="entry name" value="Peripla_BP/Lac1_sug-bd_dom"/>
</dbReference>
<dbReference type="InterPro" id="IPR000843">
    <property type="entry name" value="HTH_LacI"/>
</dbReference>
<dbReference type="EMBL" id="LK931336">
    <property type="protein sequence ID" value="CDZ84464.1"/>
    <property type="molecule type" value="Genomic_DNA"/>
</dbReference>
<evidence type="ECO:0000256" key="3">
    <source>
        <dbReference type="ARBA" id="ARBA00023163"/>
    </source>
</evidence>
<dbReference type="InterPro" id="IPR028082">
    <property type="entry name" value="Peripla_BP_I"/>
</dbReference>
<dbReference type="GO" id="GO:0003700">
    <property type="term" value="F:DNA-binding transcription factor activity"/>
    <property type="evidence" value="ECO:0007669"/>
    <property type="project" value="TreeGrafter"/>
</dbReference>
<dbReference type="Gene3D" id="3.40.50.2300">
    <property type="match status" value="2"/>
</dbReference>
<keyword evidence="1" id="KW-0805">Transcription regulation</keyword>
<evidence type="ECO:0000256" key="1">
    <source>
        <dbReference type="ARBA" id="ARBA00023015"/>
    </source>
</evidence>
<dbReference type="SMART" id="SM00354">
    <property type="entry name" value="HTH_LACI"/>
    <property type="match status" value="1"/>
</dbReference>
<name>A0A078LK41_CITKO</name>
<dbReference type="EMBL" id="UAVY01000001">
    <property type="protein sequence ID" value="SQB21726.1"/>
    <property type="molecule type" value="Genomic_DNA"/>
</dbReference>
<dbReference type="InterPro" id="IPR010982">
    <property type="entry name" value="Lambda_DNA-bd_dom_sf"/>
</dbReference>
<reference evidence="5" key="1">
    <citation type="submission" date="2014-06" db="EMBL/GenBank/DDBJ databases">
        <authorList>
            <person name="Urmite Genomes Urmite Genomes"/>
        </authorList>
    </citation>
    <scope>NUCLEOTIDE SEQUENCE</scope>
</reference>
<dbReference type="SUPFAM" id="SSF53822">
    <property type="entry name" value="Periplasmic binding protein-like I"/>
    <property type="match status" value="1"/>
</dbReference>
<keyword evidence="3" id="KW-0804">Transcription</keyword>
<evidence type="ECO:0000256" key="2">
    <source>
        <dbReference type="ARBA" id="ARBA00023125"/>
    </source>
</evidence>
<dbReference type="PANTHER" id="PTHR30146">
    <property type="entry name" value="LACI-RELATED TRANSCRIPTIONAL REPRESSOR"/>
    <property type="match status" value="1"/>
</dbReference>